<gene>
    <name evidence="2" type="ORF">BIV23_38510</name>
</gene>
<organism evidence="2 3">
    <name type="scientific">Streptomyces monashensis</name>
    <dbReference type="NCBI Taxonomy" id="1678012"/>
    <lineage>
        <taxon>Bacteria</taxon>
        <taxon>Bacillati</taxon>
        <taxon>Actinomycetota</taxon>
        <taxon>Actinomycetes</taxon>
        <taxon>Kitasatosporales</taxon>
        <taxon>Streptomycetaceae</taxon>
        <taxon>Streptomyces</taxon>
    </lineage>
</organism>
<dbReference type="EMBL" id="MLYO01000079">
    <property type="protein sequence ID" value="OIJ92642.1"/>
    <property type="molecule type" value="Genomic_DNA"/>
</dbReference>
<feature type="compositionally biased region" description="Basic residues" evidence="1">
    <location>
        <begin position="52"/>
        <end position="69"/>
    </location>
</feature>
<dbReference type="AlphaFoldDB" id="A0A1S2PGB2"/>
<evidence type="ECO:0000313" key="3">
    <source>
        <dbReference type="Proteomes" id="UP000179642"/>
    </source>
</evidence>
<keyword evidence="3" id="KW-1185">Reference proteome</keyword>
<evidence type="ECO:0000256" key="1">
    <source>
        <dbReference type="SAM" id="MobiDB-lite"/>
    </source>
</evidence>
<feature type="region of interest" description="Disordered" evidence="1">
    <location>
        <begin position="28"/>
        <end position="69"/>
    </location>
</feature>
<name>A0A1S2PGB2_9ACTN</name>
<comment type="caution">
    <text evidence="2">The sequence shown here is derived from an EMBL/GenBank/DDBJ whole genome shotgun (WGS) entry which is preliminary data.</text>
</comment>
<accession>A0A1S2PGB2</accession>
<sequence>MSRLVGDDPSTLMPKLKEHLALGADLESKGITFEGGPLMTPDGRNSETGAPHPHRQPLVPRKRRPAESA</sequence>
<protein>
    <submittedName>
        <fullName evidence="2">Uncharacterized protein</fullName>
    </submittedName>
</protein>
<evidence type="ECO:0000313" key="2">
    <source>
        <dbReference type="EMBL" id="OIJ92642.1"/>
    </source>
</evidence>
<proteinExistence type="predicted"/>
<dbReference type="Proteomes" id="UP000179642">
    <property type="component" value="Unassembled WGS sequence"/>
</dbReference>
<reference evidence="2 3" key="1">
    <citation type="submission" date="2016-10" db="EMBL/GenBank/DDBJ databases">
        <title>Genome sequence of Streptomyces sp. MUSC 1.</title>
        <authorList>
            <person name="Lee L.-H."/>
            <person name="Ser H.-L."/>
            <person name="Law J.W.-F."/>
        </authorList>
    </citation>
    <scope>NUCLEOTIDE SEQUENCE [LARGE SCALE GENOMIC DNA]</scope>
    <source>
        <strain evidence="2 3">MUSC 1</strain>
    </source>
</reference>